<dbReference type="EMBL" id="MN034386">
    <property type="protein sequence ID" value="QDH88805.1"/>
    <property type="molecule type" value="Genomic_RNA"/>
</dbReference>
<accession>A0A514D5C5</accession>
<proteinExistence type="predicted"/>
<evidence type="ECO:0000313" key="1">
    <source>
        <dbReference type="EMBL" id="QDH88805.1"/>
    </source>
</evidence>
<gene>
    <name evidence="1" type="ORF">H2Bulk3638_000002</name>
</gene>
<name>A0A514D5C5_9VIRU</name>
<sequence>MTTTNSIDRVGGTATDISVKKMAEADLKQVRTEALSPSGARTTYTMATGDDRYPTTVVVQAKPDYNGNKGKGVRSCLMAINTFARTETDGVIDMIEPLSAVLSFSIPMNVAIDVADLHDLLENLFSLGYETVTTKEGDDIRLAALLQFGITEVFD</sequence>
<organism evidence="1">
    <name type="scientific">Leviviridae sp</name>
    <dbReference type="NCBI Taxonomy" id="2027243"/>
    <lineage>
        <taxon>Viruses</taxon>
        <taxon>Riboviria</taxon>
        <taxon>Orthornavirae</taxon>
        <taxon>Lenarviricota</taxon>
        <taxon>Leviviricetes</taxon>
        <taxon>Norzivirales</taxon>
        <taxon>Fiersviridae</taxon>
    </lineage>
</organism>
<reference evidence="1" key="1">
    <citation type="submission" date="2019-05" db="EMBL/GenBank/DDBJ databases">
        <title>Metatranscriptomic reconstruction reveals RNA viruses with the potential to shape carbon cycling in soil.</title>
        <authorList>
            <person name="Starr E.P."/>
            <person name="Nuccio E."/>
            <person name="Pett-Ridge J."/>
            <person name="Banfield J.F."/>
            <person name="Firestone M.K."/>
        </authorList>
    </citation>
    <scope>NUCLEOTIDE SEQUENCE</scope>
    <source>
        <strain evidence="1">H2_Bulk_36_scaffold_38</strain>
    </source>
</reference>
<protein>
    <submittedName>
        <fullName evidence="1">Uncharacterized protein</fullName>
    </submittedName>
</protein>